<dbReference type="SUPFAM" id="SSF111304">
    <property type="entry name" value="Recombination protein RecR"/>
    <property type="match status" value="1"/>
</dbReference>
<dbReference type="AlphaFoldDB" id="A0AA35CNU9"/>
<dbReference type="PROSITE" id="PS01300">
    <property type="entry name" value="RECR"/>
    <property type="match status" value="1"/>
</dbReference>
<dbReference type="Gene3D" id="3.30.60.80">
    <property type="match status" value="1"/>
</dbReference>
<dbReference type="CDD" id="cd01025">
    <property type="entry name" value="TOPRIM_recR"/>
    <property type="match status" value="1"/>
</dbReference>
<dbReference type="GO" id="GO:0006310">
    <property type="term" value="P:DNA recombination"/>
    <property type="evidence" value="ECO:0007669"/>
    <property type="project" value="UniProtKB-UniRule"/>
</dbReference>
<feature type="zinc finger region" description="C4-type" evidence="7">
    <location>
        <begin position="57"/>
        <end position="72"/>
    </location>
</feature>
<dbReference type="Gene3D" id="6.10.250.240">
    <property type="match status" value="1"/>
</dbReference>
<sequence length="198" mass="22164">MFYPEAMTRLIEELARLPGIGPKSAQRLAFFLLDSPAERIDALVGALRDARERIRYCSVCWSLTDTDPCRICQNPARDRSTLCVVEHPRDVIAMERTREYRGLYHVLHGALDPMEGVGPDDIRLKELVRRVGGGDVREVIVCTNPTTEGEATAVYIARVLRPFGVRVTRIARGLPVGGDIEYADEVTLAKALEGRREM</sequence>
<comment type="similarity">
    <text evidence="7">Belongs to the RecR family.</text>
</comment>
<dbReference type="Pfam" id="PF13662">
    <property type="entry name" value="Toprim_4"/>
    <property type="match status" value="1"/>
</dbReference>
<dbReference type="GO" id="GO:0006281">
    <property type="term" value="P:DNA repair"/>
    <property type="evidence" value="ECO:0007669"/>
    <property type="project" value="UniProtKB-UniRule"/>
</dbReference>
<dbReference type="SMART" id="SM00493">
    <property type="entry name" value="TOPRIM"/>
    <property type="match status" value="1"/>
</dbReference>
<keyword evidence="4 7" id="KW-0862">Zinc</keyword>
<dbReference type="HAMAP" id="MF_00017">
    <property type="entry name" value="RecR"/>
    <property type="match status" value="1"/>
</dbReference>
<dbReference type="GO" id="GO:0008270">
    <property type="term" value="F:zinc ion binding"/>
    <property type="evidence" value="ECO:0007669"/>
    <property type="project" value="UniProtKB-KW"/>
</dbReference>
<evidence type="ECO:0000259" key="8">
    <source>
        <dbReference type="PROSITE" id="PS50880"/>
    </source>
</evidence>
<proteinExistence type="inferred from homology"/>
<name>A0AA35CNU9_9FIRM</name>
<evidence type="ECO:0000313" key="9">
    <source>
        <dbReference type="EMBL" id="BDG61959.1"/>
    </source>
</evidence>
<keyword evidence="10" id="KW-1185">Reference proteome</keyword>
<keyword evidence="5 7" id="KW-0233">DNA recombination</keyword>
<dbReference type="Pfam" id="PF21175">
    <property type="entry name" value="RecR_C"/>
    <property type="match status" value="1"/>
</dbReference>
<dbReference type="InterPro" id="IPR006171">
    <property type="entry name" value="TOPRIM_dom"/>
</dbReference>
<protein>
    <recommendedName>
        <fullName evidence="7">Recombination protein RecR</fullName>
    </recommendedName>
</protein>
<evidence type="ECO:0000256" key="7">
    <source>
        <dbReference type="HAMAP-Rule" id="MF_00017"/>
    </source>
</evidence>
<dbReference type="InterPro" id="IPR000093">
    <property type="entry name" value="DNA_Rcmb_RecR"/>
</dbReference>
<reference evidence="9" key="1">
    <citation type="submission" date="2022-03" db="EMBL/GenBank/DDBJ databases">
        <title>Complete genome sequence of Caldinitratiruptor microaerophilus.</title>
        <authorList>
            <person name="Mukaiyama R."/>
            <person name="Nishiyama T."/>
            <person name="Ueda K."/>
        </authorList>
    </citation>
    <scope>NUCLEOTIDE SEQUENCE</scope>
    <source>
        <strain evidence="9">JCM 16183</strain>
    </source>
</reference>
<keyword evidence="2 7" id="KW-0227">DNA damage</keyword>
<dbReference type="NCBIfam" id="TIGR00615">
    <property type="entry name" value="recR"/>
    <property type="match status" value="1"/>
</dbReference>
<dbReference type="PROSITE" id="PS50880">
    <property type="entry name" value="TOPRIM"/>
    <property type="match status" value="1"/>
</dbReference>
<comment type="function">
    <text evidence="7">May play a role in DNA repair. It seems to be involved in an RecBC-independent recombinational process of DNA repair. It may act with RecF and RecO.</text>
</comment>
<gene>
    <name evidence="7 9" type="primary">recR</name>
    <name evidence="9" type="ORF">caldi_30490</name>
</gene>
<dbReference type="Pfam" id="PF21176">
    <property type="entry name" value="RecR_HhH"/>
    <property type="match status" value="1"/>
</dbReference>
<dbReference type="Pfam" id="PF02132">
    <property type="entry name" value="RecR_ZnF"/>
    <property type="match status" value="1"/>
</dbReference>
<keyword evidence="1 7" id="KW-0479">Metal-binding</keyword>
<dbReference type="InterPro" id="IPR003583">
    <property type="entry name" value="Hlx-hairpin-Hlx_DNA-bd_motif"/>
</dbReference>
<feature type="domain" description="Toprim" evidence="8">
    <location>
        <begin position="80"/>
        <end position="175"/>
    </location>
</feature>
<dbReference type="GO" id="GO:0003677">
    <property type="term" value="F:DNA binding"/>
    <property type="evidence" value="ECO:0007669"/>
    <property type="project" value="UniProtKB-UniRule"/>
</dbReference>
<dbReference type="InterPro" id="IPR015967">
    <property type="entry name" value="Rcmb_RecR_Znf"/>
</dbReference>
<evidence type="ECO:0000313" key="10">
    <source>
        <dbReference type="Proteomes" id="UP001163687"/>
    </source>
</evidence>
<dbReference type="PANTHER" id="PTHR30446">
    <property type="entry name" value="RECOMBINATION PROTEIN RECR"/>
    <property type="match status" value="1"/>
</dbReference>
<evidence type="ECO:0000256" key="3">
    <source>
        <dbReference type="ARBA" id="ARBA00022771"/>
    </source>
</evidence>
<evidence type="ECO:0000256" key="5">
    <source>
        <dbReference type="ARBA" id="ARBA00023172"/>
    </source>
</evidence>
<dbReference type="Proteomes" id="UP001163687">
    <property type="component" value="Chromosome"/>
</dbReference>
<dbReference type="PANTHER" id="PTHR30446:SF0">
    <property type="entry name" value="RECOMBINATION PROTEIN RECR"/>
    <property type="match status" value="1"/>
</dbReference>
<dbReference type="EMBL" id="AP025628">
    <property type="protein sequence ID" value="BDG61959.1"/>
    <property type="molecule type" value="Genomic_DNA"/>
</dbReference>
<evidence type="ECO:0000256" key="1">
    <source>
        <dbReference type="ARBA" id="ARBA00022723"/>
    </source>
</evidence>
<dbReference type="Gene3D" id="1.10.8.420">
    <property type="entry name" value="RecR Domain 1"/>
    <property type="match status" value="1"/>
</dbReference>
<keyword evidence="6 7" id="KW-0234">DNA repair</keyword>
<dbReference type="Gene3D" id="3.40.1360.10">
    <property type="match status" value="1"/>
</dbReference>
<evidence type="ECO:0000256" key="2">
    <source>
        <dbReference type="ARBA" id="ARBA00022763"/>
    </source>
</evidence>
<dbReference type="InterPro" id="IPR034137">
    <property type="entry name" value="TOPRIM_RecR"/>
</dbReference>
<dbReference type="InterPro" id="IPR023627">
    <property type="entry name" value="Rcmb_RecR"/>
</dbReference>
<keyword evidence="3 7" id="KW-0863">Zinc-finger</keyword>
<dbReference type="KEGG" id="cmic:caldi_30490"/>
<accession>A0AA35CNU9</accession>
<evidence type="ECO:0000256" key="4">
    <source>
        <dbReference type="ARBA" id="ARBA00022833"/>
    </source>
</evidence>
<evidence type="ECO:0000256" key="6">
    <source>
        <dbReference type="ARBA" id="ARBA00023204"/>
    </source>
</evidence>
<organism evidence="9 10">
    <name type="scientific">Caldinitratiruptor microaerophilus</name>
    <dbReference type="NCBI Taxonomy" id="671077"/>
    <lineage>
        <taxon>Bacteria</taxon>
        <taxon>Bacillati</taxon>
        <taxon>Bacillota</taxon>
        <taxon>Clostridia</taxon>
        <taxon>Eubacteriales</taxon>
        <taxon>Symbiobacteriaceae</taxon>
        <taxon>Caldinitratiruptor</taxon>
    </lineage>
</organism>
<dbReference type="SMART" id="SM00278">
    <property type="entry name" value="HhH1"/>
    <property type="match status" value="1"/>
</dbReference>